<evidence type="ECO:0000256" key="1">
    <source>
        <dbReference type="SAM" id="SignalP"/>
    </source>
</evidence>
<accession>A0A1G5KPU0</accession>
<feature type="signal peptide" evidence="1">
    <location>
        <begin position="1"/>
        <end position="21"/>
    </location>
</feature>
<sequence>MKLNIFLPIAIFGSFSSVAIADSFNLENPDGLHYQLKYGQTVVKEGKDTRFYDARNPVSPQESILISVEDENGTRIAEKSVPSSLHGNSQGCNYSMIVTSHHGWRITGNCIKTEGNYKPDAPHIYTVENNSKKKVYPAFSVDKTNNFSSDSVLGYLNPHEKRLFSVSTDYWKATSIKEHSMIQVGFYNPFTTKYIPCSDKTEEIDKDRVFTLNEDLTCSVK</sequence>
<keyword evidence="1" id="KW-0732">Signal</keyword>
<dbReference type="EMBL" id="FMUT01000010">
    <property type="protein sequence ID" value="SCZ02130.1"/>
    <property type="molecule type" value="Genomic_DNA"/>
</dbReference>
<evidence type="ECO:0000313" key="2">
    <source>
        <dbReference type="EMBL" id="SCZ02130.1"/>
    </source>
</evidence>
<proteinExistence type="predicted"/>
<feature type="chain" id="PRO_5045428836" evidence="1">
    <location>
        <begin position="22"/>
        <end position="221"/>
    </location>
</feature>
<protein>
    <submittedName>
        <fullName evidence="2">Uncharacterized protein</fullName>
    </submittedName>
</protein>
<evidence type="ECO:0000313" key="3">
    <source>
        <dbReference type="Proteomes" id="UP000183031"/>
    </source>
</evidence>
<name>A0A1G5KPU0_9GAMM</name>
<keyword evidence="3" id="KW-1185">Reference proteome</keyword>
<reference evidence="2 3" key="1">
    <citation type="submission" date="2016-10" db="EMBL/GenBank/DDBJ databases">
        <authorList>
            <person name="Varghese N."/>
            <person name="Submissions S."/>
        </authorList>
    </citation>
    <scope>NUCLEOTIDE SEQUENCE [LARGE SCALE GENOMIC DNA]</scope>
    <source>
        <strain evidence="2 3">CGMCC 1.6853</strain>
    </source>
</reference>
<organism evidence="2 3">
    <name type="scientific">Serratia nematodiphila</name>
    <dbReference type="NCBI Taxonomy" id="458197"/>
    <lineage>
        <taxon>Bacteria</taxon>
        <taxon>Pseudomonadati</taxon>
        <taxon>Pseudomonadota</taxon>
        <taxon>Gammaproteobacteria</taxon>
        <taxon>Enterobacterales</taxon>
        <taxon>Yersiniaceae</taxon>
        <taxon>Serratia</taxon>
    </lineage>
</organism>
<comment type="caution">
    <text evidence="2">The sequence shown here is derived from an EMBL/GenBank/DDBJ whole genome shotgun (WGS) entry which is preliminary data.</text>
</comment>
<gene>
    <name evidence="2" type="ORF">SAMN02927935_03516</name>
</gene>
<dbReference type="RefSeq" id="WP_134942534.1">
    <property type="nucleotide sequence ID" value="NZ_CBCSIN010000027.1"/>
</dbReference>
<dbReference type="Proteomes" id="UP000183031">
    <property type="component" value="Unassembled WGS sequence"/>
</dbReference>